<feature type="transmembrane region" description="Helical" evidence="1">
    <location>
        <begin position="6"/>
        <end position="24"/>
    </location>
</feature>
<evidence type="ECO:0000313" key="2">
    <source>
        <dbReference type="EMBL" id="MBC5994799.1"/>
    </source>
</evidence>
<reference evidence="2" key="1">
    <citation type="submission" date="2020-08" db="EMBL/GenBank/DDBJ databases">
        <title>Pontibacter sp. SD6 16S ribosomal RNA gene Genome sequencing and assembly.</title>
        <authorList>
            <person name="Kang M."/>
        </authorList>
    </citation>
    <scope>NUCLEOTIDE SEQUENCE</scope>
    <source>
        <strain evidence="2">SD6</strain>
    </source>
</reference>
<protein>
    <submittedName>
        <fullName evidence="2">DUF4230 domain-containing protein</fullName>
    </submittedName>
</protein>
<dbReference type="AlphaFoldDB" id="A0A923NAS6"/>
<name>A0A923NAS6_9BACT</name>
<keyword evidence="1" id="KW-1133">Transmembrane helix</keyword>
<proteinExistence type="predicted"/>
<keyword evidence="1" id="KW-0472">Membrane</keyword>
<keyword evidence="1" id="KW-0812">Transmembrane</keyword>
<evidence type="ECO:0000256" key="1">
    <source>
        <dbReference type="SAM" id="Phobius"/>
    </source>
</evidence>
<comment type="caution">
    <text evidence="2">The sequence shown here is derived from an EMBL/GenBank/DDBJ whole genome shotgun (WGS) entry which is preliminary data.</text>
</comment>
<gene>
    <name evidence="2" type="ORF">H8S84_18280</name>
</gene>
<dbReference type="Proteomes" id="UP000603640">
    <property type="component" value="Unassembled WGS sequence"/>
</dbReference>
<dbReference type="EMBL" id="JACRVF010000006">
    <property type="protein sequence ID" value="MBC5994799.1"/>
    <property type="molecule type" value="Genomic_DNA"/>
</dbReference>
<organism evidence="2 3">
    <name type="scientific">Pontibacter cellulosilyticus</name>
    <dbReference type="NCBI Taxonomy" id="1720253"/>
    <lineage>
        <taxon>Bacteria</taxon>
        <taxon>Pseudomonadati</taxon>
        <taxon>Bacteroidota</taxon>
        <taxon>Cytophagia</taxon>
        <taxon>Cytophagales</taxon>
        <taxon>Hymenobacteraceae</taxon>
        <taxon>Pontibacter</taxon>
    </lineage>
</organism>
<dbReference type="RefSeq" id="WP_187068828.1">
    <property type="nucleotide sequence ID" value="NZ_JACRVF010000006.1"/>
</dbReference>
<keyword evidence="3" id="KW-1185">Reference proteome</keyword>
<sequence length="211" mass="24048">MPLLRLVIKLIPWIIVLVAGFFFWRFVKDVFGEDAGDKAPKVVVNYNTILTSVEDLGKMELVRYNFKDVVEYEKNVSRFVPNSKVVLIVSGEAVGCVDFTKITSADIVFEGDSLVQIGVPEPEICYYKVDHSKSKVFSKENTYFQDAALVEESYKYAEQNVKKAALNSGILRQTQENAEKVLKPMLEEITGRRVVLVQQRRIQNPELPPKR</sequence>
<accession>A0A923NAS6</accession>
<dbReference type="Pfam" id="PF14014">
    <property type="entry name" value="DUF4230"/>
    <property type="match status" value="1"/>
</dbReference>
<dbReference type="InterPro" id="IPR025324">
    <property type="entry name" value="DUF4230"/>
</dbReference>
<evidence type="ECO:0000313" key="3">
    <source>
        <dbReference type="Proteomes" id="UP000603640"/>
    </source>
</evidence>